<dbReference type="InterPro" id="IPR036879">
    <property type="entry name" value="TF_MADSbox_sf"/>
</dbReference>
<evidence type="ECO:0000256" key="4">
    <source>
        <dbReference type="ARBA" id="ARBA00023163"/>
    </source>
</evidence>
<protein>
    <recommendedName>
        <fullName evidence="6">MADS-box domain-containing protein</fullName>
    </recommendedName>
</protein>
<keyword evidence="8" id="KW-1185">Reference proteome</keyword>
<reference evidence="7 8" key="1">
    <citation type="journal article" date="2014" name="Nat. Genet.">
        <title>Genome sequence of the hot pepper provides insights into the evolution of pungency in Capsicum species.</title>
        <authorList>
            <person name="Kim S."/>
            <person name="Park M."/>
            <person name="Yeom S.I."/>
            <person name="Kim Y.M."/>
            <person name="Lee J.M."/>
            <person name="Lee H.A."/>
            <person name="Seo E."/>
            <person name="Choi J."/>
            <person name="Cheong K."/>
            <person name="Kim K.T."/>
            <person name="Jung K."/>
            <person name="Lee G.W."/>
            <person name="Oh S.K."/>
            <person name="Bae C."/>
            <person name="Kim S.B."/>
            <person name="Lee H.Y."/>
            <person name="Kim S.Y."/>
            <person name="Kim M.S."/>
            <person name="Kang B.C."/>
            <person name="Jo Y.D."/>
            <person name="Yang H.B."/>
            <person name="Jeong H.J."/>
            <person name="Kang W.H."/>
            <person name="Kwon J.K."/>
            <person name="Shin C."/>
            <person name="Lim J.Y."/>
            <person name="Park J.H."/>
            <person name="Huh J.H."/>
            <person name="Kim J.S."/>
            <person name="Kim B.D."/>
            <person name="Cohen O."/>
            <person name="Paran I."/>
            <person name="Suh M.C."/>
            <person name="Lee S.B."/>
            <person name="Kim Y.K."/>
            <person name="Shin Y."/>
            <person name="Noh S.J."/>
            <person name="Park J."/>
            <person name="Seo Y.S."/>
            <person name="Kwon S.Y."/>
            <person name="Kim H.A."/>
            <person name="Park J.M."/>
            <person name="Kim H.J."/>
            <person name="Choi S.B."/>
            <person name="Bosland P.W."/>
            <person name="Reeves G."/>
            <person name="Jo S.H."/>
            <person name="Lee B.W."/>
            <person name="Cho H.T."/>
            <person name="Choi H.S."/>
            <person name="Lee M.S."/>
            <person name="Yu Y."/>
            <person name="Do Choi Y."/>
            <person name="Park B.S."/>
            <person name="van Deynze A."/>
            <person name="Ashrafi H."/>
            <person name="Hill T."/>
            <person name="Kim W.T."/>
            <person name="Pai H.S."/>
            <person name="Ahn H.K."/>
            <person name="Yeam I."/>
            <person name="Giovannoni J.J."/>
            <person name="Rose J.K."/>
            <person name="Sorensen I."/>
            <person name="Lee S.J."/>
            <person name="Kim R.W."/>
            <person name="Choi I.Y."/>
            <person name="Choi B.S."/>
            <person name="Lim J.S."/>
            <person name="Lee Y.H."/>
            <person name="Choi D."/>
        </authorList>
    </citation>
    <scope>NUCLEOTIDE SEQUENCE [LARGE SCALE GENOMIC DNA]</scope>
    <source>
        <strain evidence="8">cv. CM334</strain>
    </source>
</reference>
<keyword evidence="5" id="KW-0539">Nucleus</keyword>
<feature type="domain" description="MADS-box" evidence="6">
    <location>
        <begin position="7"/>
        <end position="68"/>
    </location>
</feature>
<evidence type="ECO:0000259" key="6">
    <source>
        <dbReference type="PROSITE" id="PS50066"/>
    </source>
</evidence>
<proteinExistence type="predicted"/>
<dbReference type="GO" id="GO:0046983">
    <property type="term" value="F:protein dimerization activity"/>
    <property type="evidence" value="ECO:0007669"/>
    <property type="project" value="InterPro"/>
</dbReference>
<evidence type="ECO:0000256" key="2">
    <source>
        <dbReference type="ARBA" id="ARBA00023015"/>
    </source>
</evidence>
<keyword evidence="4" id="KW-0804">Transcription</keyword>
<dbReference type="AlphaFoldDB" id="A0A2G2YPS3"/>
<reference evidence="7 8" key="2">
    <citation type="journal article" date="2017" name="Genome Biol.">
        <title>New reference genome sequences of hot pepper reveal the massive evolution of plant disease-resistance genes by retroduplication.</title>
        <authorList>
            <person name="Kim S."/>
            <person name="Park J."/>
            <person name="Yeom S.I."/>
            <person name="Kim Y.M."/>
            <person name="Seo E."/>
            <person name="Kim K.T."/>
            <person name="Kim M.S."/>
            <person name="Lee J.M."/>
            <person name="Cheong K."/>
            <person name="Shin H.S."/>
            <person name="Kim S.B."/>
            <person name="Han K."/>
            <person name="Lee J."/>
            <person name="Park M."/>
            <person name="Lee H.A."/>
            <person name="Lee H.Y."/>
            <person name="Lee Y."/>
            <person name="Oh S."/>
            <person name="Lee J.H."/>
            <person name="Choi E."/>
            <person name="Choi E."/>
            <person name="Lee S.E."/>
            <person name="Jeon J."/>
            <person name="Kim H."/>
            <person name="Choi G."/>
            <person name="Song H."/>
            <person name="Lee J."/>
            <person name="Lee S.C."/>
            <person name="Kwon J.K."/>
            <person name="Lee H.Y."/>
            <person name="Koo N."/>
            <person name="Hong Y."/>
            <person name="Kim R.W."/>
            <person name="Kang W.H."/>
            <person name="Huh J.H."/>
            <person name="Kang B.C."/>
            <person name="Yang T.J."/>
            <person name="Lee Y.H."/>
            <person name="Bennetzen J.L."/>
            <person name="Choi D."/>
        </authorList>
    </citation>
    <scope>NUCLEOTIDE SEQUENCE [LARGE SCALE GENOMIC DNA]</scope>
    <source>
        <strain evidence="8">cv. CM334</strain>
    </source>
</reference>
<evidence type="ECO:0000256" key="1">
    <source>
        <dbReference type="ARBA" id="ARBA00004123"/>
    </source>
</evidence>
<dbReference type="PROSITE" id="PS50066">
    <property type="entry name" value="MADS_BOX_2"/>
    <property type="match status" value="1"/>
</dbReference>
<organism evidence="7 8">
    <name type="scientific">Capsicum annuum</name>
    <name type="common">Capsicum pepper</name>
    <dbReference type="NCBI Taxonomy" id="4072"/>
    <lineage>
        <taxon>Eukaryota</taxon>
        <taxon>Viridiplantae</taxon>
        <taxon>Streptophyta</taxon>
        <taxon>Embryophyta</taxon>
        <taxon>Tracheophyta</taxon>
        <taxon>Spermatophyta</taxon>
        <taxon>Magnoliopsida</taxon>
        <taxon>eudicotyledons</taxon>
        <taxon>Gunneridae</taxon>
        <taxon>Pentapetalae</taxon>
        <taxon>asterids</taxon>
        <taxon>lamiids</taxon>
        <taxon>Solanales</taxon>
        <taxon>Solanaceae</taxon>
        <taxon>Solanoideae</taxon>
        <taxon>Capsiceae</taxon>
        <taxon>Capsicum</taxon>
    </lineage>
</organism>
<dbReference type="PANTHER" id="PTHR11945:SF597">
    <property type="entry name" value="MADS BOX PROTEIN"/>
    <property type="match status" value="1"/>
</dbReference>
<comment type="subcellular location">
    <subcellularLocation>
        <location evidence="1">Nucleus</location>
    </subcellularLocation>
</comment>
<dbReference type="PANTHER" id="PTHR11945">
    <property type="entry name" value="MADS BOX PROTEIN"/>
    <property type="match status" value="1"/>
</dbReference>
<keyword evidence="3" id="KW-0238">DNA-binding</keyword>
<gene>
    <name evidence="7" type="ORF">T459_22541</name>
</gene>
<dbReference type="OMA" id="MWESIME"/>
<comment type="caution">
    <text evidence="7">The sequence shown here is derived from an EMBL/GenBank/DDBJ whole genome shotgun (WGS) entry which is preliminary data.</text>
</comment>
<evidence type="ECO:0000256" key="5">
    <source>
        <dbReference type="ARBA" id="ARBA00023242"/>
    </source>
</evidence>
<dbReference type="EMBL" id="AYRZ02000009">
    <property type="protein sequence ID" value="PHT71756.1"/>
    <property type="molecule type" value="Genomic_DNA"/>
</dbReference>
<dbReference type="Pfam" id="PF00319">
    <property type="entry name" value="SRF-TF"/>
    <property type="match status" value="1"/>
</dbReference>
<accession>A0A2G2YPS3</accession>
<evidence type="ECO:0000313" key="8">
    <source>
        <dbReference type="Proteomes" id="UP000222542"/>
    </source>
</evidence>
<dbReference type="SUPFAM" id="SSF55455">
    <property type="entry name" value="SRF-like"/>
    <property type="match status" value="1"/>
</dbReference>
<dbReference type="InterPro" id="IPR002100">
    <property type="entry name" value="TF_MADSbox"/>
</dbReference>
<sequence length="183" mass="20747">MSERKCPGRRKIPMEKIENETTRLVTFSKRKSGLYKKASKLVEKYDDVDVGIISYSPNGKPYSFFHPTFDSVVGHFVSPDTQPSVDSGIVSASAQIKVTERRAQLDNLDIVEKIISNQTPGANDMENLWEYIDNVNEEDVKRLEEWLDLVELKINHKLMMLENGAASSTQAPPNNAYQAYSDF</sequence>
<name>A0A2G2YPS3_CAPAN</name>
<evidence type="ECO:0000313" key="7">
    <source>
        <dbReference type="EMBL" id="PHT71756.1"/>
    </source>
</evidence>
<dbReference type="Proteomes" id="UP000222542">
    <property type="component" value="Unassembled WGS sequence"/>
</dbReference>
<dbReference type="GO" id="GO:0005634">
    <property type="term" value="C:nucleus"/>
    <property type="evidence" value="ECO:0007669"/>
    <property type="project" value="UniProtKB-SubCell"/>
</dbReference>
<dbReference type="GO" id="GO:0006357">
    <property type="term" value="P:regulation of transcription by RNA polymerase II"/>
    <property type="evidence" value="ECO:0000318"/>
    <property type="project" value="GO_Central"/>
</dbReference>
<dbReference type="GO" id="GO:0000978">
    <property type="term" value="F:RNA polymerase II cis-regulatory region sequence-specific DNA binding"/>
    <property type="evidence" value="ECO:0000318"/>
    <property type="project" value="GO_Central"/>
</dbReference>
<dbReference type="Gene3D" id="3.40.1810.10">
    <property type="entry name" value="Transcription factor, MADS-box"/>
    <property type="match status" value="1"/>
</dbReference>
<dbReference type="SMART" id="SM00432">
    <property type="entry name" value="MADS"/>
    <property type="match status" value="1"/>
</dbReference>
<dbReference type="PRINTS" id="PR00404">
    <property type="entry name" value="MADSDOMAIN"/>
</dbReference>
<evidence type="ECO:0000256" key="3">
    <source>
        <dbReference type="ARBA" id="ARBA00023125"/>
    </source>
</evidence>
<dbReference type="Gramene" id="PHT71756">
    <property type="protein sequence ID" value="PHT71756"/>
    <property type="gene ID" value="T459_22541"/>
</dbReference>
<keyword evidence="2" id="KW-0805">Transcription regulation</keyword>
<dbReference type="GO" id="GO:0000981">
    <property type="term" value="F:DNA-binding transcription factor activity, RNA polymerase II-specific"/>
    <property type="evidence" value="ECO:0000318"/>
    <property type="project" value="GO_Central"/>
</dbReference>